<comment type="caution">
    <text evidence="4">The sequence shown here is derived from an EMBL/GenBank/DDBJ whole genome shotgun (WGS) entry which is preliminary data.</text>
</comment>
<dbReference type="SUPFAM" id="SSF53335">
    <property type="entry name" value="S-adenosyl-L-methionine-dependent methyltransferases"/>
    <property type="match status" value="1"/>
</dbReference>
<dbReference type="GO" id="GO:0032259">
    <property type="term" value="P:methylation"/>
    <property type="evidence" value="ECO:0007669"/>
    <property type="project" value="UniProtKB-KW"/>
</dbReference>
<keyword evidence="5" id="KW-1185">Reference proteome</keyword>
<dbReference type="PANTHER" id="PTHR43861">
    <property type="entry name" value="TRANS-ACONITATE 2-METHYLTRANSFERASE-RELATED"/>
    <property type="match status" value="1"/>
</dbReference>
<dbReference type="PANTHER" id="PTHR43861:SF1">
    <property type="entry name" value="TRANS-ACONITATE 2-METHYLTRANSFERASE"/>
    <property type="match status" value="1"/>
</dbReference>
<dbReference type="Gene3D" id="2.20.25.110">
    <property type="entry name" value="S-adenosyl-L-methionine-dependent methyltransferases"/>
    <property type="match status" value="1"/>
</dbReference>
<evidence type="ECO:0000256" key="2">
    <source>
        <dbReference type="ARBA" id="ARBA00022679"/>
    </source>
</evidence>
<dbReference type="Pfam" id="PF13649">
    <property type="entry name" value="Methyltransf_25"/>
    <property type="match status" value="1"/>
</dbReference>
<dbReference type="GO" id="GO:0008168">
    <property type="term" value="F:methyltransferase activity"/>
    <property type="evidence" value="ECO:0007669"/>
    <property type="project" value="UniProtKB-KW"/>
</dbReference>
<feature type="domain" description="Methyltransferase" evidence="3">
    <location>
        <begin position="40"/>
        <end position="135"/>
    </location>
</feature>
<dbReference type="Proteomes" id="UP000264541">
    <property type="component" value="Unassembled WGS sequence"/>
</dbReference>
<dbReference type="EMBL" id="QVTE01000001">
    <property type="protein sequence ID" value="RFU71658.1"/>
    <property type="molecule type" value="Genomic_DNA"/>
</dbReference>
<proteinExistence type="predicted"/>
<accession>A0A372LU03</accession>
<name>A0A372LU03_9BACI</name>
<dbReference type="InterPro" id="IPR041698">
    <property type="entry name" value="Methyltransf_25"/>
</dbReference>
<dbReference type="RefSeq" id="WP_117324733.1">
    <property type="nucleotide sequence ID" value="NZ_QVTE01000001.1"/>
</dbReference>
<keyword evidence="2 4" id="KW-0808">Transferase</keyword>
<dbReference type="CDD" id="cd02440">
    <property type="entry name" value="AdoMet_MTases"/>
    <property type="match status" value="1"/>
</dbReference>
<dbReference type="Gene3D" id="3.40.50.150">
    <property type="entry name" value="Vaccinia Virus protein VP39"/>
    <property type="match status" value="1"/>
</dbReference>
<evidence type="ECO:0000259" key="3">
    <source>
        <dbReference type="Pfam" id="PF13649"/>
    </source>
</evidence>
<organism evidence="4 5">
    <name type="scientific">Peribacillus saganii</name>
    <dbReference type="NCBI Taxonomy" id="2303992"/>
    <lineage>
        <taxon>Bacteria</taxon>
        <taxon>Bacillati</taxon>
        <taxon>Bacillota</taxon>
        <taxon>Bacilli</taxon>
        <taxon>Bacillales</taxon>
        <taxon>Bacillaceae</taxon>
        <taxon>Peribacillus</taxon>
    </lineage>
</organism>
<protein>
    <submittedName>
        <fullName evidence="4">Class I SAM-dependent methyltransferase</fullName>
    </submittedName>
</protein>
<evidence type="ECO:0000313" key="4">
    <source>
        <dbReference type="EMBL" id="RFU71658.1"/>
    </source>
</evidence>
<evidence type="ECO:0000313" key="5">
    <source>
        <dbReference type="Proteomes" id="UP000264541"/>
    </source>
</evidence>
<gene>
    <name evidence="4" type="ORF">D0469_00695</name>
</gene>
<evidence type="ECO:0000256" key="1">
    <source>
        <dbReference type="ARBA" id="ARBA00022603"/>
    </source>
</evidence>
<keyword evidence="1 4" id="KW-0489">Methyltransferase</keyword>
<reference evidence="4 5" key="1">
    <citation type="submission" date="2018-08" db="EMBL/GenBank/DDBJ databases">
        <title>Bacillus chawlae sp. nov., Bacillus glennii sp. nov., and Bacillus saganii sp. nov. Isolated from the Vehicle Assembly Building at Kennedy Space Center where the Viking Spacecraft were Assembled.</title>
        <authorList>
            <person name="Seuylemezian A."/>
            <person name="Vaishampayan P."/>
        </authorList>
    </citation>
    <scope>NUCLEOTIDE SEQUENCE [LARGE SCALE GENOMIC DNA]</scope>
    <source>
        <strain evidence="4 5">V47-23a</strain>
    </source>
</reference>
<dbReference type="OrthoDB" id="9811589at2"/>
<dbReference type="AlphaFoldDB" id="A0A372LU03"/>
<dbReference type="InterPro" id="IPR029063">
    <property type="entry name" value="SAM-dependent_MTases_sf"/>
</dbReference>
<sequence length="248" mass="28879">MAYDRFAYVYDELMKEAPYDKWLSLLLSRMSAYHIQGNEVLDLACGTGEFTIELARHGLAVKGVDLSADMLSVAQEKAVRHGYNIPFFQQNMAELEGLGKNDCVTIFCDSLNYLQQESDVLSTFRQVHAHLKENGLFMFDVHTVYKIEQIFKDNTFTLNEENIAYIWNSYGGTEPFSVEHELTFFVQDDVSGQYDRFDEVHYQRTYHVEVYEKWLNEAGFEVMEVMSDLEEVPVHRTTERVLFVARKI</sequence>